<feature type="domain" description="EF-hand" evidence="4">
    <location>
        <begin position="211"/>
        <end position="234"/>
    </location>
</feature>
<evidence type="ECO:0000256" key="2">
    <source>
        <dbReference type="ARBA" id="ARBA00022837"/>
    </source>
</evidence>
<feature type="domain" description="EF-hand" evidence="4">
    <location>
        <begin position="175"/>
        <end position="210"/>
    </location>
</feature>
<dbReference type="WBParaSite" id="maker-uti_cns_0005770-snap-gene-0.3-mRNA-1">
    <property type="protein sequence ID" value="maker-uti_cns_0005770-snap-gene-0.3-mRNA-1"/>
    <property type="gene ID" value="maker-uti_cns_0005770-snap-gene-0.3"/>
</dbReference>
<dbReference type="WBParaSite" id="maker-uti_cns_0000852-snap-gene-1.11-mRNA-1">
    <property type="protein sequence ID" value="maker-uti_cns_0000852-snap-gene-1.11-mRNA-1"/>
    <property type="gene ID" value="maker-uti_cns_0000852-snap-gene-1.11"/>
</dbReference>
<dbReference type="PROSITE" id="PS00018">
    <property type="entry name" value="EF_HAND_1"/>
    <property type="match status" value="3"/>
</dbReference>
<organism evidence="5 6">
    <name type="scientific">Macrostomum lignano</name>
    <dbReference type="NCBI Taxonomy" id="282301"/>
    <lineage>
        <taxon>Eukaryota</taxon>
        <taxon>Metazoa</taxon>
        <taxon>Spiralia</taxon>
        <taxon>Lophotrochozoa</taxon>
        <taxon>Platyhelminthes</taxon>
        <taxon>Rhabditophora</taxon>
        <taxon>Macrostomorpha</taxon>
        <taxon>Macrostomida</taxon>
        <taxon>Macrostomidae</taxon>
        <taxon>Macrostomum</taxon>
    </lineage>
</organism>
<sequence>MPTPMQASSKKIQATATTSGGDGGVGKSATPVARKKKQQQQQQQQKTRQNSSKSALGAPCFSAASVVRGTTVGDSSARLSFSFIMEGERQKAKGESAPTDRELKDAFDFFDIDNDGRISSVELHKVLRFLGTKVNEEEVKTMIADVDTNGNGTVEFNEFLRMMRSYYHRHCDGHSEDAEMWEAFKAFDHNGDNYIDFTEIKKTMQFLGEEVTDADVKSMIKEADVDKDGRINFE</sequence>
<evidence type="ECO:0000313" key="6">
    <source>
        <dbReference type="WBParaSite" id="maker-uti_cns_0000852-snap-gene-1.11-mRNA-1"/>
    </source>
</evidence>
<reference evidence="6 7" key="1">
    <citation type="submission" date="2016-11" db="UniProtKB">
        <authorList>
            <consortium name="WormBaseParasite"/>
        </authorList>
    </citation>
    <scope>IDENTIFICATION</scope>
</reference>
<dbReference type="InterPro" id="IPR002048">
    <property type="entry name" value="EF_hand_dom"/>
</dbReference>
<protein>
    <submittedName>
        <fullName evidence="6 7">Calmodulin</fullName>
    </submittedName>
</protein>
<dbReference type="CDD" id="cd15898">
    <property type="entry name" value="EFh_PI-PLC"/>
    <property type="match status" value="1"/>
</dbReference>
<feature type="region of interest" description="Disordered" evidence="3">
    <location>
        <begin position="1"/>
        <end position="56"/>
    </location>
</feature>
<evidence type="ECO:0000256" key="3">
    <source>
        <dbReference type="SAM" id="MobiDB-lite"/>
    </source>
</evidence>
<dbReference type="PROSITE" id="PS50222">
    <property type="entry name" value="EF_HAND_2"/>
    <property type="match status" value="4"/>
</dbReference>
<accession>A0A1I8G5J3</accession>
<dbReference type="CDD" id="cd00051">
    <property type="entry name" value="EFh"/>
    <property type="match status" value="1"/>
</dbReference>
<dbReference type="FunFam" id="1.10.238.10:FF:000178">
    <property type="entry name" value="Calmodulin-2 A"/>
    <property type="match status" value="1"/>
</dbReference>
<dbReference type="PANTHER" id="PTHR23048">
    <property type="entry name" value="MYOSIN LIGHT CHAIN 1, 3"/>
    <property type="match status" value="1"/>
</dbReference>
<evidence type="ECO:0000259" key="4">
    <source>
        <dbReference type="PROSITE" id="PS50222"/>
    </source>
</evidence>
<evidence type="ECO:0000256" key="1">
    <source>
        <dbReference type="ARBA" id="ARBA00022737"/>
    </source>
</evidence>
<dbReference type="Proteomes" id="UP000095280">
    <property type="component" value="Unplaced"/>
</dbReference>
<dbReference type="SMART" id="SM00054">
    <property type="entry name" value="EFh"/>
    <property type="match status" value="4"/>
</dbReference>
<feature type="domain" description="EF-hand" evidence="4">
    <location>
        <begin position="98"/>
        <end position="133"/>
    </location>
</feature>
<feature type="domain" description="EF-hand" evidence="4">
    <location>
        <begin position="134"/>
        <end position="169"/>
    </location>
</feature>
<feature type="compositionally biased region" description="Polar residues" evidence="3">
    <location>
        <begin position="1"/>
        <end position="19"/>
    </location>
</feature>
<keyword evidence="5" id="KW-1185">Reference proteome</keyword>
<dbReference type="AlphaFoldDB" id="A0A1I8G5J3"/>
<proteinExistence type="predicted"/>
<dbReference type="GO" id="GO:0016460">
    <property type="term" value="C:myosin II complex"/>
    <property type="evidence" value="ECO:0007669"/>
    <property type="project" value="TreeGrafter"/>
</dbReference>
<dbReference type="GO" id="GO:0005509">
    <property type="term" value="F:calcium ion binding"/>
    <property type="evidence" value="ECO:0007669"/>
    <property type="project" value="InterPro"/>
</dbReference>
<dbReference type="SUPFAM" id="SSF47473">
    <property type="entry name" value="EF-hand"/>
    <property type="match status" value="1"/>
</dbReference>
<evidence type="ECO:0000313" key="5">
    <source>
        <dbReference type="Proteomes" id="UP000095280"/>
    </source>
</evidence>
<dbReference type="Pfam" id="PF13499">
    <property type="entry name" value="EF-hand_7"/>
    <property type="match status" value="2"/>
</dbReference>
<dbReference type="PANTHER" id="PTHR23048:SF0">
    <property type="entry name" value="CALMODULIN LIKE 3"/>
    <property type="match status" value="1"/>
</dbReference>
<keyword evidence="2" id="KW-0106">Calcium</keyword>
<dbReference type="Gene3D" id="1.10.238.10">
    <property type="entry name" value="EF-hand"/>
    <property type="match status" value="2"/>
</dbReference>
<dbReference type="InterPro" id="IPR018247">
    <property type="entry name" value="EF_Hand_1_Ca_BS"/>
</dbReference>
<keyword evidence="1" id="KW-0677">Repeat</keyword>
<name>A0A1I8G5J3_9PLAT</name>
<dbReference type="InterPro" id="IPR011992">
    <property type="entry name" value="EF-hand-dom_pair"/>
</dbReference>
<dbReference type="InterPro" id="IPR050230">
    <property type="entry name" value="CALM/Myosin/TropC-like"/>
</dbReference>
<evidence type="ECO:0000313" key="7">
    <source>
        <dbReference type="WBParaSite" id="maker-uti_cns_0005770-snap-gene-0.3-mRNA-1"/>
    </source>
</evidence>